<dbReference type="EC" id="1.1.1.18" evidence="4"/>
<dbReference type="PANTHER" id="PTHR43593">
    <property type="match status" value="1"/>
</dbReference>
<dbReference type="Gene3D" id="3.30.360.10">
    <property type="entry name" value="Dihydrodipicolinate Reductase, domain 2"/>
    <property type="match status" value="1"/>
</dbReference>
<keyword evidence="3 4" id="KW-0520">NAD</keyword>
<evidence type="ECO:0000313" key="7">
    <source>
        <dbReference type="EMBL" id="WTT15114.1"/>
    </source>
</evidence>
<evidence type="ECO:0000256" key="1">
    <source>
        <dbReference type="ARBA" id="ARBA00010928"/>
    </source>
</evidence>
<name>A0AAU1ZRU9_9ACTN</name>
<dbReference type="Gene3D" id="3.40.50.720">
    <property type="entry name" value="NAD(P)-binding Rossmann-like Domain"/>
    <property type="match status" value="1"/>
</dbReference>
<comment type="similarity">
    <text evidence="1 4">Belongs to the Gfo/Idh/MocA family.</text>
</comment>
<dbReference type="GO" id="GO:0050112">
    <property type="term" value="F:inositol 2-dehydrogenase (NAD+) activity"/>
    <property type="evidence" value="ECO:0007669"/>
    <property type="project" value="UniProtKB-UniRule"/>
</dbReference>
<dbReference type="SUPFAM" id="SSF51735">
    <property type="entry name" value="NAD(P)-binding Rossmann-fold domains"/>
    <property type="match status" value="1"/>
</dbReference>
<comment type="catalytic activity">
    <reaction evidence="4">
        <text>myo-inositol + NAD(+) = scyllo-inosose + NADH + H(+)</text>
        <dbReference type="Rhea" id="RHEA:16949"/>
        <dbReference type="ChEBI" id="CHEBI:15378"/>
        <dbReference type="ChEBI" id="CHEBI:17268"/>
        <dbReference type="ChEBI" id="CHEBI:17811"/>
        <dbReference type="ChEBI" id="CHEBI:57540"/>
        <dbReference type="ChEBI" id="CHEBI:57945"/>
        <dbReference type="EC" id="1.1.1.18"/>
    </reaction>
</comment>
<gene>
    <name evidence="4" type="primary">iolG</name>
    <name evidence="7" type="ORF">OHA22_06030</name>
</gene>
<dbReference type="InterPro" id="IPR004104">
    <property type="entry name" value="Gfo/Idh/MocA-like_OxRdtase_C"/>
</dbReference>
<dbReference type="SUPFAM" id="SSF55347">
    <property type="entry name" value="Glyceraldehyde-3-phosphate dehydrogenase-like, C-terminal domain"/>
    <property type="match status" value="1"/>
</dbReference>
<dbReference type="AlphaFoldDB" id="A0AAU1ZRU9"/>
<accession>A0AAU1ZRU9</accession>
<dbReference type="InterPro" id="IPR023794">
    <property type="entry name" value="MI/DCI_dehydrogenase"/>
</dbReference>
<proteinExistence type="inferred from homology"/>
<dbReference type="GO" id="GO:0019310">
    <property type="term" value="P:inositol catabolic process"/>
    <property type="evidence" value="ECO:0007669"/>
    <property type="project" value="UniProtKB-UniRule"/>
</dbReference>
<comment type="subunit">
    <text evidence="4">Homotetramer.</text>
</comment>
<evidence type="ECO:0000256" key="4">
    <source>
        <dbReference type="HAMAP-Rule" id="MF_01671"/>
    </source>
</evidence>
<dbReference type="EMBL" id="CP108222">
    <property type="protein sequence ID" value="WTT15114.1"/>
    <property type="molecule type" value="Genomic_DNA"/>
</dbReference>
<evidence type="ECO:0000256" key="2">
    <source>
        <dbReference type="ARBA" id="ARBA00023002"/>
    </source>
</evidence>
<organism evidence="7">
    <name type="scientific">Streptomyces sp. NBC_00093</name>
    <dbReference type="NCBI Taxonomy" id="2975649"/>
    <lineage>
        <taxon>Bacteria</taxon>
        <taxon>Bacillati</taxon>
        <taxon>Actinomycetota</taxon>
        <taxon>Actinomycetes</taxon>
        <taxon>Kitasatosporales</taxon>
        <taxon>Streptomycetaceae</taxon>
        <taxon>Streptomyces</taxon>
    </lineage>
</organism>
<feature type="domain" description="Gfo/Idh/MocA-like oxidoreductase N-terminal" evidence="5">
    <location>
        <begin position="3"/>
        <end position="123"/>
    </location>
</feature>
<dbReference type="InterPro" id="IPR036291">
    <property type="entry name" value="NAD(P)-bd_dom_sf"/>
</dbReference>
<evidence type="ECO:0000256" key="3">
    <source>
        <dbReference type="ARBA" id="ARBA00023027"/>
    </source>
</evidence>
<reference evidence="7" key="1">
    <citation type="submission" date="2022-10" db="EMBL/GenBank/DDBJ databases">
        <title>The complete genomes of actinobacterial strains from the NBC collection.</title>
        <authorList>
            <person name="Joergensen T.S."/>
            <person name="Alvarez Arevalo M."/>
            <person name="Sterndorff E.B."/>
            <person name="Faurdal D."/>
            <person name="Vuksanovic O."/>
            <person name="Mourched A.-S."/>
            <person name="Charusanti P."/>
            <person name="Shaw S."/>
            <person name="Blin K."/>
            <person name="Weber T."/>
        </authorList>
    </citation>
    <scope>NUCLEOTIDE SEQUENCE</scope>
    <source>
        <strain evidence="7">NBC_00093</strain>
    </source>
</reference>
<evidence type="ECO:0000259" key="6">
    <source>
        <dbReference type="Pfam" id="PF02894"/>
    </source>
</evidence>
<feature type="domain" description="Gfo/Idh/MocA-like oxidoreductase C-terminal" evidence="6">
    <location>
        <begin position="135"/>
        <end position="324"/>
    </location>
</feature>
<sequence>MTVRVGVIGAGWIGKEHIRRLTDTVTGARVTAVTDIDAARAEEAAAPAGARVLPDGAALIAADDVDAVLVTSWGPTHAEHVLNAVAAGKPVFCEKPLATTVEDCLRIVEAETTLGRRLVQVGFMRRYDAGYRKLKQVIDSGRIGEPLIVHCAHRNPTVPESYTSAMAALDTAVHEVDVLRWLLDDEIVSAQVVVPRATGKRFDHLRDPQIMLFETAKGVRIDLEVFVNCQYGYDIQCEAVGEEGVVRLPDPASVGLRSAGRHSTEILTDWVHRFADAFDTEFREWIAGVAAGAQPTGPSAWDGYAATVITSATVEALESGTVVATDLKPRPALYGGAA</sequence>
<dbReference type="Pfam" id="PF02894">
    <property type="entry name" value="GFO_IDH_MocA_C"/>
    <property type="match status" value="1"/>
</dbReference>
<dbReference type="Pfam" id="PF01408">
    <property type="entry name" value="GFO_IDH_MocA"/>
    <property type="match status" value="1"/>
</dbReference>
<dbReference type="InterPro" id="IPR050424">
    <property type="entry name" value="Gfo-Idh-MocA_inositol_DH"/>
</dbReference>
<dbReference type="PANTHER" id="PTHR43593:SF1">
    <property type="entry name" value="INOSITOL 2-DEHYDROGENASE"/>
    <property type="match status" value="1"/>
</dbReference>
<dbReference type="InterPro" id="IPR000683">
    <property type="entry name" value="Gfo/Idh/MocA-like_OxRdtase_N"/>
</dbReference>
<dbReference type="HAMAP" id="MF_01671">
    <property type="entry name" value="IolG"/>
    <property type="match status" value="1"/>
</dbReference>
<evidence type="ECO:0000259" key="5">
    <source>
        <dbReference type="Pfam" id="PF01408"/>
    </source>
</evidence>
<protein>
    <recommendedName>
        <fullName evidence="4">Inositol 2-dehydrogenase</fullName>
        <ecNumber evidence="4">1.1.1.18</ecNumber>
    </recommendedName>
    <alternativeName>
        <fullName evidence="4">Myo-inositol 2-dehydrogenase</fullName>
        <shortName evidence="4">MI 2-dehydrogenase</shortName>
    </alternativeName>
</protein>
<dbReference type="GO" id="GO:0000166">
    <property type="term" value="F:nucleotide binding"/>
    <property type="evidence" value="ECO:0007669"/>
    <property type="project" value="InterPro"/>
</dbReference>
<keyword evidence="2 4" id="KW-0560">Oxidoreductase</keyword>
<comment type="function">
    <text evidence="4">Involved in the oxidation of myo-inositol (MI) to 2-keto-myo-inositol (2KMI or 2-inosose).</text>
</comment>